<proteinExistence type="predicted"/>
<keyword evidence="3" id="KW-1185">Reference proteome</keyword>
<dbReference type="RefSeq" id="WP_096893667.1">
    <property type="nucleotide sequence ID" value="NZ_BAOS01000010.1"/>
</dbReference>
<dbReference type="Proteomes" id="UP000218542">
    <property type="component" value="Unassembled WGS sequence"/>
</dbReference>
<protein>
    <submittedName>
        <fullName evidence="2">Translation elongation factor Ts</fullName>
    </submittedName>
</protein>
<name>A0A286TWU5_9BACT</name>
<dbReference type="InterPro" id="IPR038740">
    <property type="entry name" value="BioF2-like_GNAT_dom"/>
</dbReference>
<evidence type="ECO:0000313" key="2">
    <source>
        <dbReference type="EMBL" id="GAX60358.1"/>
    </source>
</evidence>
<dbReference type="EMBL" id="BAOS01000010">
    <property type="protein sequence ID" value="GAX60358.1"/>
    <property type="molecule type" value="Genomic_DNA"/>
</dbReference>
<reference evidence="3" key="1">
    <citation type="journal article" date="2017" name="Environ. Microbiol. Rep.">
        <title>Genetic Diversity of Marine Anaerobic Ammonium-Oxidizing Bacteria as Revealed by Genomic and Proteomic Analyses of 'Candidatus Scalindua japonica'.</title>
        <authorList>
            <person name="Oshiki M."/>
            <person name="Mizuto K."/>
            <person name="Kimura Z."/>
            <person name="Kindaichi T."/>
            <person name="Satoh H."/>
            <person name="Okabe S."/>
        </authorList>
    </citation>
    <scope>NUCLEOTIDE SEQUENCE [LARGE SCALE GENOMIC DNA]</scope>
    <source>
        <strain evidence="3">husup-a2</strain>
    </source>
</reference>
<gene>
    <name evidence="2" type="ORF">SCALIN_C10_0118</name>
</gene>
<dbReference type="AlphaFoldDB" id="A0A286TWU5"/>
<dbReference type="SUPFAM" id="SSF55729">
    <property type="entry name" value="Acyl-CoA N-acyltransferases (Nat)"/>
    <property type="match status" value="1"/>
</dbReference>
<dbReference type="Gene3D" id="3.40.630.30">
    <property type="match status" value="1"/>
</dbReference>
<keyword evidence="2" id="KW-0648">Protein biosynthesis</keyword>
<evidence type="ECO:0000259" key="1">
    <source>
        <dbReference type="Pfam" id="PF13480"/>
    </source>
</evidence>
<dbReference type="Pfam" id="PF13480">
    <property type="entry name" value="Acetyltransf_6"/>
    <property type="match status" value="1"/>
</dbReference>
<dbReference type="GO" id="GO:0003746">
    <property type="term" value="F:translation elongation factor activity"/>
    <property type="evidence" value="ECO:0007669"/>
    <property type="project" value="UniProtKB-KW"/>
</dbReference>
<evidence type="ECO:0000313" key="3">
    <source>
        <dbReference type="Proteomes" id="UP000218542"/>
    </source>
</evidence>
<dbReference type="InterPro" id="IPR016181">
    <property type="entry name" value="Acyl_CoA_acyltransferase"/>
</dbReference>
<keyword evidence="2" id="KW-0251">Elongation factor</keyword>
<comment type="caution">
    <text evidence="2">The sequence shown here is derived from an EMBL/GenBank/DDBJ whole genome shotgun (WGS) entry which is preliminary data.</text>
</comment>
<organism evidence="2 3">
    <name type="scientific">Candidatus Scalindua japonica</name>
    <dbReference type="NCBI Taxonomy" id="1284222"/>
    <lineage>
        <taxon>Bacteria</taxon>
        <taxon>Pseudomonadati</taxon>
        <taxon>Planctomycetota</taxon>
        <taxon>Candidatus Brocadiia</taxon>
        <taxon>Candidatus Brocadiales</taxon>
        <taxon>Candidatus Scalinduaceae</taxon>
        <taxon>Candidatus Scalindua</taxon>
    </lineage>
</organism>
<accession>A0A286TWU5</accession>
<sequence>MELVRINDRLAWENVRKDKPEMHGYSFSYNWLNFQARWHSGERITAALVDGRKIYDLFAGIRKDNIIWAGPANAPGGSSSSYHTDLFCKHFGDDRIYLNSYNALPLARDVNYEMVIDLHEIKSVDEYISVNTSENIKRKYRKGVKKNIIVKEGNVSTFFKCYDELVKRKSIRYPFTIDYFHSMIDLLGEEIILRSFYLEDRLMGSSLLMVTPSHIHNYFVLAKTESFIEGFPAVLFVQMIEEALQRNKRWVNCGPSSPWDGSYEFKRRFGARPKEIYSYIIQGKPLEVSSLRLKSWIKRWKGKRHAESAKVQSSNKAVP</sequence>
<feature type="domain" description="BioF2-like acetyltransferase" evidence="1">
    <location>
        <begin position="134"/>
        <end position="267"/>
    </location>
</feature>